<keyword evidence="7" id="KW-0539">Nucleus</keyword>
<dbReference type="InterPro" id="IPR003599">
    <property type="entry name" value="Ig_sub"/>
</dbReference>
<dbReference type="FunFam" id="2.60.40.10:FF:000032">
    <property type="entry name" value="palladin isoform X1"/>
    <property type="match status" value="1"/>
</dbReference>
<protein>
    <submittedName>
        <fullName evidence="10">Uncharacterized protein</fullName>
    </submittedName>
</protein>
<evidence type="ECO:0000256" key="2">
    <source>
        <dbReference type="ARBA" id="ARBA00004496"/>
    </source>
</evidence>
<dbReference type="EMBL" id="UZAI01018196">
    <property type="protein sequence ID" value="VDP34427.1"/>
    <property type="molecule type" value="Genomic_DNA"/>
</dbReference>
<dbReference type="GO" id="GO:0030017">
    <property type="term" value="C:sarcomere"/>
    <property type="evidence" value="ECO:0007669"/>
    <property type="project" value="UniProtKB-ARBA"/>
</dbReference>
<dbReference type="InterPro" id="IPR003961">
    <property type="entry name" value="FN3_dom"/>
</dbReference>
<evidence type="ECO:0000256" key="4">
    <source>
        <dbReference type="ARBA" id="ARBA00022490"/>
    </source>
</evidence>
<keyword evidence="6" id="KW-1015">Disulfide bond</keyword>
<feature type="non-terminal residue" evidence="10">
    <location>
        <position position="1"/>
    </location>
</feature>
<dbReference type="FunFam" id="2.60.40.10:FF:000050">
    <property type="entry name" value="Titin isoform B"/>
    <property type="match status" value="1"/>
</dbReference>
<dbReference type="InterPro" id="IPR036116">
    <property type="entry name" value="FN3_sf"/>
</dbReference>
<keyword evidence="8" id="KW-0393">Immunoglobulin domain</keyword>
<dbReference type="InterPro" id="IPR013783">
    <property type="entry name" value="Ig-like_fold"/>
</dbReference>
<name>A0A183MVR9_9TREM</name>
<dbReference type="Proteomes" id="UP000277204">
    <property type="component" value="Unassembled WGS sequence"/>
</dbReference>
<evidence type="ECO:0000256" key="8">
    <source>
        <dbReference type="ARBA" id="ARBA00023319"/>
    </source>
</evidence>
<dbReference type="InterPro" id="IPR013098">
    <property type="entry name" value="Ig_I-set"/>
</dbReference>
<dbReference type="InterPro" id="IPR007110">
    <property type="entry name" value="Ig-like_dom"/>
</dbReference>
<dbReference type="InterPro" id="IPR050964">
    <property type="entry name" value="Striated_Muscle_Regulatory"/>
</dbReference>
<evidence type="ECO:0000313" key="10">
    <source>
        <dbReference type="EMBL" id="VDP34427.1"/>
    </source>
</evidence>
<dbReference type="CDD" id="cd00063">
    <property type="entry name" value="FN3"/>
    <property type="match status" value="3"/>
</dbReference>
<feature type="region of interest" description="Disordered" evidence="9">
    <location>
        <begin position="289"/>
        <end position="329"/>
    </location>
</feature>
<proteinExistence type="inferred from homology"/>
<evidence type="ECO:0000256" key="9">
    <source>
        <dbReference type="SAM" id="MobiDB-lite"/>
    </source>
</evidence>
<organism evidence="10 11">
    <name type="scientific">Schistosoma margrebowiei</name>
    <dbReference type="NCBI Taxonomy" id="48269"/>
    <lineage>
        <taxon>Eukaryota</taxon>
        <taxon>Metazoa</taxon>
        <taxon>Spiralia</taxon>
        <taxon>Lophotrochozoa</taxon>
        <taxon>Platyhelminthes</taxon>
        <taxon>Trematoda</taxon>
        <taxon>Digenea</taxon>
        <taxon>Strigeidida</taxon>
        <taxon>Schistosomatoidea</taxon>
        <taxon>Schistosomatidae</taxon>
        <taxon>Schistosoma</taxon>
    </lineage>
</organism>
<evidence type="ECO:0000256" key="7">
    <source>
        <dbReference type="ARBA" id="ARBA00023242"/>
    </source>
</evidence>
<dbReference type="Pfam" id="PF07679">
    <property type="entry name" value="I-set"/>
    <property type="match status" value="8"/>
</dbReference>
<dbReference type="Gene3D" id="2.60.40.10">
    <property type="entry name" value="Immunoglobulins"/>
    <property type="match status" value="12"/>
</dbReference>
<dbReference type="FunFam" id="2.60.40.10:FF:000056">
    <property type="entry name" value="twitchin isoform X4"/>
    <property type="match status" value="2"/>
</dbReference>
<dbReference type="SMART" id="SM00409">
    <property type="entry name" value="IG"/>
    <property type="match status" value="8"/>
</dbReference>
<dbReference type="Pfam" id="PF20049">
    <property type="entry name" value="DUF6451"/>
    <property type="match status" value="1"/>
</dbReference>
<evidence type="ECO:0000256" key="1">
    <source>
        <dbReference type="ARBA" id="ARBA00004123"/>
    </source>
</evidence>
<dbReference type="STRING" id="48269.A0A183MVR9"/>
<dbReference type="SMART" id="SM00060">
    <property type="entry name" value="FN3"/>
    <property type="match status" value="2"/>
</dbReference>
<dbReference type="PROSITE" id="PS50853">
    <property type="entry name" value="FN3"/>
    <property type="match status" value="3"/>
</dbReference>
<dbReference type="PANTHER" id="PTHR13817:SF151">
    <property type="entry name" value="TITIN"/>
    <property type="match status" value="1"/>
</dbReference>
<dbReference type="SMART" id="SM00408">
    <property type="entry name" value="IGc2"/>
    <property type="match status" value="7"/>
</dbReference>
<dbReference type="Pfam" id="PF00041">
    <property type="entry name" value="fn3"/>
    <property type="match status" value="2"/>
</dbReference>
<dbReference type="PANTHER" id="PTHR13817">
    <property type="entry name" value="TITIN"/>
    <property type="match status" value="1"/>
</dbReference>
<evidence type="ECO:0000256" key="5">
    <source>
        <dbReference type="ARBA" id="ARBA00022737"/>
    </source>
</evidence>
<keyword evidence="4" id="KW-0963">Cytoplasm</keyword>
<comment type="subcellular location">
    <subcellularLocation>
        <location evidence="2">Cytoplasm</location>
    </subcellularLocation>
    <subcellularLocation>
        <location evidence="1">Nucleus</location>
    </subcellularLocation>
</comment>
<dbReference type="CDD" id="cd00096">
    <property type="entry name" value="Ig"/>
    <property type="match status" value="2"/>
</dbReference>
<evidence type="ECO:0000313" key="11">
    <source>
        <dbReference type="Proteomes" id="UP000277204"/>
    </source>
</evidence>
<dbReference type="PROSITE" id="PS50835">
    <property type="entry name" value="IG_LIKE"/>
    <property type="match status" value="7"/>
</dbReference>
<dbReference type="InterPro" id="IPR003598">
    <property type="entry name" value="Ig_sub2"/>
</dbReference>
<accession>A0A183MVR9</accession>
<feature type="compositionally biased region" description="Basic and acidic residues" evidence="9">
    <location>
        <begin position="308"/>
        <end position="321"/>
    </location>
</feature>
<evidence type="ECO:0000256" key="6">
    <source>
        <dbReference type="ARBA" id="ARBA00023157"/>
    </source>
</evidence>
<feature type="region of interest" description="Disordered" evidence="9">
    <location>
        <begin position="1276"/>
        <end position="1296"/>
    </location>
</feature>
<dbReference type="SUPFAM" id="SSF49265">
    <property type="entry name" value="Fibronectin type III"/>
    <property type="match status" value="2"/>
</dbReference>
<evidence type="ECO:0000256" key="3">
    <source>
        <dbReference type="ARBA" id="ARBA00006692"/>
    </source>
</evidence>
<gene>
    <name evidence="10" type="ORF">SMRZ_LOCUS20144</name>
</gene>
<dbReference type="InterPro" id="IPR045609">
    <property type="entry name" value="DUF6451"/>
</dbReference>
<comment type="similarity">
    <text evidence="3">Belongs to the protein kinase superfamily. CAMK Ser/Thr protein kinase family.</text>
</comment>
<keyword evidence="5" id="KW-0677">Repeat</keyword>
<sequence>NQKQAGKGPVFEKPKIYQNNLGRDVILECRCSADPAPTFTWYQNTKELKARPGRYEMEESKDGAVFLNKLKIINFMNADAGTYKLMAKNNSGDATAVMEVKMPKIVGMPNIRFEDNNQRAFLEVRVDSGNPPEAKWSHSGKSIKVEGRYSSECTMEGRNYVMNLTINDLTEKDSGLYECEIFNGVGKVQQSITVKVPRRTFIMTVDYAVGSVTPQAKVLKNGIDLSLDKRCTIRVDSTKHSVIITIKNVQIDDKSTYTLQLLANGNVCDKGNFDLSVIQVNDEANEEVDEVGELHVPSNKGSRRSSTVKKEEEYLNRRSSQEKPGLLDPKALEQSLQARRDSMTNRRTSLADAIPGFAGLKHRETPKVEKEYFVEELQDVKIKEGSLKALLKCTFCKSTSKFRWYKNKLEIFQGPKYNFLQEGNEFALEIKKIAMEDVGKYTCKCNDISTTCTIQVEEKKHTYHFNQKLPKTAEVVRGKDLTVECSVSDPRATVAWYHKGEKVEYVAGKIEIKRRENRCILRIVRARPEQEGEYCCIVEGDETYMDIAVEDPDWSFTRELKPQQALENDEVVTFECEVSDRDAEVTWYKNGEPITANDKYEMLAEKKVKRILKVKKITMTDDAEYTCKVAKKTTTATCTVKPDVEFRQNLIDTKGIETKHKELECRAFNPKKYPVYWFKDGLPIELNDRISTTEIEGSLYLIFQYLEMDDTGYYSCKIGNHETKGLLEVQECEKPPSVDLTNFKSQATLKKGANFMTAVPFKVRIFNTNVKAVLLYGAETWGTTTTTIKKVQVFINSCLRKILNIHWPDTIISSVLWERTNQLPAEEEIRKRRWKWIEHTLSKSSNCITSQALVTWNSEGKRKRGRPKNTLHRIIEADMKRMNNNWKELERIAQNRVGWRMMVGFPVPQVVLMCNGEPVNEAIKLKPVVKGNIVELQLEDAARADSGKYELKLKNELGEASVPLELNILDRPGKPRGPLLLTSLSAKKCVLEWDPPEDDGGSPIKHYVVEKMDVSDGNWKLVKNAKAPQCEVDLEEGHKYKFRVRAVNNEGESENLEVDKEILARDVCDPPDAPTGLEIEDYDRDHAKLKWLPPRRDNGAPVLKYILEAKAKSKNKWETVKEVSDPAAKVDLKEGEEYEFRVTAVNKAGKSEPSEVSKPLIAKPRFLKPFIIKTGLKPIKVKVGEVVQLKLDFRGEPDPVAVWSKESTPLESTPEIELTFELRSASLKILSAQRKDTALYTLRVSNEVGEDQASIEVVALGKPSRPVPPMEITEVTKNSAQLSWKKPEDDGGTPIT</sequence>
<dbReference type="GO" id="GO:0005634">
    <property type="term" value="C:nucleus"/>
    <property type="evidence" value="ECO:0007669"/>
    <property type="project" value="UniProtKB-SubCell"/>
</dbReference>
<keyword evidence="11" id="KW-1185">Reference proteome</keyword>
<dbReference type="InterPro" id="IPR036179">
    <property type="entry name" value="Ig-like_dom_sf"/>
</dbReference>
<dbReference type="SUPFAM" id="SSF48726">
    <property type="entry name" value="Immunoglobulin"/>
    <property type="match status" value="9"/>
</dbReference>
<reference evidence="10 11" key="1">
    <citation type="submission" date="2018-11" db="EMBL/GenBank/DDBJ databases">
        <authorList>
            <consortium name="Pathogen Informatics"/>
        </authorList>
    </citation>
    <scope>NUCLEOTIDE SEQUENCE [LARGE SCALE GENOMIC DNA]</scope>
    <source>
        <strain evidence="10 11">Zambia</strain>
    </source>
</reference>
<dbReference type="FunFam" id="2.60.40.10:FF:000031">
    <property type="entry name" value="Myosin-binding protein C, slow type"/>
    <property type="match status" value="1"/>
</dbReference>